<feature type="signal peptide" evidence="2">
    <location>
        <begin position="1"/>
        <end position="22"/>
    </location>
</feature>
<dbReference type="EMBL" id="JAGIQL010000001">
    <property type="protein sequence ID" value="MBP0455943.1"/>
    <property type="molecule type" value="Genomic_DNA"/>
</dbReference>
<reference evidence="3" key="1">
    <citation type="submission" date="2021-03" db="EMBL/GenBank/DDBJ databases">
        <title>Whole genome sequence of Streptomyces bomunensis MMS17-BM035.</title>
        <authorList>
            <person name="Lee J.H."/>
        </authorList>
    </citation>
    <scope>NUCLEOTIDE SEQUENCE</scope>
    <source>
        <strain evidence="3">MMS17-BM035</strain>
    </source>
</reference>
<gene>
    <name evidence="3" type="ORF">JFN87_00290</name>
</gene>
<organism evidence="3 4">
    <name type="scientific">Streptomyces montanisoli</name>
    <dbReference type="NCBI Taxonomy" id="2798581"/>
    <lineage>
        <taxon>Bacteria</taxon>
        <taxon>Bacillati</taxon>
        <taxon>Actinomycetota</taxon>
        <taxon>Actinomycetes</taxon>
        <taxon>Kitasatosporales</taxon>
        <taxon>Streptomycetaceae</taxon>
        <taxon>Streptomyces</taxon>
    </lineage>
</organism>
<feature type="region of interest" description="Disordered" evidence="1">
    <location>
        <begin position="190"/>
        <end position="226"/>
    </location>
</feature>
<proteinExistence type="predicted"/>
<evidence type="ECO:0008006" key="5">
    <source>
        <dbReference type="Google" id="ProtNLM"/>
    </source>
</evidence>
<feature type="chain" id="PRO_5038985809" description="Lipoprotein" evidence="2">
    <location>
        <begin position="23"/>
        <end position="226"/>
    </location>
</feature>
<protein>
    <recommendedName>
        <fullName evidence="5">Lipoprotein</fullName>
    </recommendedName>
</protein>
<keyword evidence="2" id="KW-0732">Signal</keyword>
<evidence type="ECO:0000256" key="2">
    <source>
        <dbReference type="SAM" id="SignalP"/>
    </source>
</evidence>
<comment type="caution">
    <text evidence="3">The sequence shown here is derived from an EMBL/GenBank/DDBJ whole genome shotgun (WGS) entry which is preliminary data.</text>
</comment>
<feature type="compositionally biased region" description="Basic and acidic residues" evidence="1">
    <location>
        <begin position="197"/>
        <end position="206"/>
    </location>
</feature>
<evidence type="ECO:0000256" key="1">
    <source>
        <dbReference type="SAM" id="MobiDB-lite"/>
    </source>
</evidence>
<dbReference type="AlphaFoldDB" id="A0A940MC03"/>
<dbReference type="Proteomes" id="UP000670475">
    <property type="component" value="Unassembled WGS sequence"/>
</dbReference>
<feature type="region of interest" description="Disordered" evidence="1">
    <location>
        <begin position="23"/>
        <end position="81"/>
    </location>
</feature>
<dbReference type="PROSITE" id="PS51257">
    <property type="entry name" value="PROKAR_LIPOPROTEIN"/>
    <property type="match status" value="1"/>
</dbReference>
<sequence>MNRRHAFAAAVVGSAAAFLATACGPSASGSSAAASTAPSSAASSAAPSTQSSPPGSSGSSAGSESSPASNTAASASATTPATKGTLIRTETLVDGSTAKIYKLGDTHYVAKITADGQPFDSLETTNGHVDGLDDNDMFIVLTLDGHIHSWEGGAKQGPGTFTVAGGWTAKVTKIGEFHYRAQISGGEEGTVGTLEAKQGDGGRDAGGETNGTYFVLGDDGQISAHE</sequence>
<evidence type="ECO:0000313" key="3">
    <source>
        <dbReference type="EMBL" id="MBP0455943.1"/>
    </source>
</evidence>
<accession>A0A940MC03</accession>
<name>A0A940MC03_9ACTN</name>
<keyword evidence="4" id="KW-1185">Reference proteome</keyword>
<dbReference type="RefSeq" id="WP_209337727.1">
    <property type="nucleotide sequence ID" value="NZ_JAGIQL010000001.1"/>
</dbReference>
<evidence type="ECO:0000313" key="4">
    <source>
        <dbReference type="Proteomes" id="UP000670475"/>
    </source>
</evidence>